<dbReference type="EMBL" id="BPLQ01009319">
    <property type="protein sequence ID" value="GIY43273.1"/>
    <property type="molecule type" value="Genomic_DNA"/>
</dbReference>
<keyword evidence="3" id="KW-1185">Reference proteome</keyword>
<comment type="caution">
    <text evidence="2">The sequence shown here is derived from an EMBL/GenBank/DDBJ whole genome shotgun (WGS) entry which is preliminary data.</text>
</comment>
<gene>
    <name evidence="2" type="primary">AVEN_12706_1</name>
    <name evidence="2" type="ORF">CDAR_257671</name>
</gene>
<evidence type="ECO:0000313" key="3">
    <source>
        <dbReference type="Proteomes" id="UP001054837"/>
    </source>
</evidence>
<keyword evidence="1" id="KW-0732">Signal</keyword>
<feature type="chain" id="PRO_5043864968" evidence="1">
    <location>
        <begin position="18"/>
        <end position="107"/>
    </location>
</feature>
<protein>
    <submittedName>
        <fullName evidence="2">Uncharacterized protein</fullName>
    </submittedName>
</protein>
<evidence type="ECO:0000256" key="1">
    <source>
        <dbReference type="SAM" id="SignalP"/>
    </source>
</evidence>
<reference evidence="2 3" key="1">
    <citation type="submission" date="2021-06" db="EMBL/GenBank/DDBJ databases">
        <title>Caerostris darwini draft genome.</title>
        <authorList>
            <person name="Kono N."/>
            <person name="Arakawa K."/>
        </authorList>
    </citation>
    <scope>NUCLEOTIDE SEQUENCE [LARGE SCALE GENOMIC DNA]</scope>
</reference>
<organism evidence="2 3">
    <name type="scientific">Caerostris darwini</name>
    <dbReference type="NCBI Taxonomy" id="1538125"/>
    <lineage>
        <taxon>Eukaryota</taxon>
        <taxon>Metazoa</taxon>
        <taxon>Ecdysozoa</taxon>
        <taxon>Arthropoda</taxon>
        <taxon>Chelicerata</taxon>
        <taxon>Arachnida</taxon>
        <taxon>Araneae</taxon>
        <taxon>Araneomorphae</taxon>
        <taxon>Entelegynae</taxon>
        <taxon>Araneoidea</taxon>
        <taxon>Araneidae</taxon>
        <taxon>Caerostris</taxon>
    </lineage>
</organism>
<evidence type="ECO:0000313" key="2">
    <source>
        <dbReference type="EMBL" id="GIY43273.1"/>
    </source>
</evidence>
<sequence>MQLYFVFFLCLWNNASKEIDHVQKYLQILRISFEKSVIKMRKVKVFLMYKRKDLVEEVLQFAQDPCEEMHVPIVKGRIIRRKKIMPGVKAAYDPLTLYQELKSSTLE</sequence>
<feature type="signal peptide" evidence="1">
    <location>
        <begin position="1"/>
        <end position="17"/>
    </location>
</feature>
<name>A0AAV4T9L7_9ARAC</name>
<accession>A0AAV4T9L7</accession>
<dbReference type="AlphaFoldDB" id="A0AAV4T9L7"/>
<dbReference type="Proteomes" id="UP001054837">
    <property type="component" value="Unassembled WGS sequence"/>
</dbReference>
<proteinExistence type="predicted"/>